<evidence type="ECO:0000313" key="3">
    <source>
        <dbReference type="Proteomes" id="UP000245207"/>
    </source>
</evidence>
<proteinExistence type="predicted"/>
<dbReference type="OrthoDB" id="1831355at2759"/>
<name>A0A2U1MEL9_ARTAN</name>
<comment type="caution">
    <text evidence="2">The sequence shown here is derived from an EMBL/GenBank/DDBJ whole genome shotgun (WGS) entry which is preliminary data.</text>
</comment>
<evidence type="ECO:0000256" key="1">
    <source>
        <dbReference type="SAM" id="MobiDB-lite"/>
    </source>
</evidence>
<gene>
    <name evidence="2" type="ORF">CTI12_AA389020</name>
</gene>
<feature type="compositionally biased region" description="Basic and acidic residues" evidence="1">
    <location>
        <begin position="46"/>
        <end position="80"/>
    </location>
</feature>
<dbReference type="Proteomes" id="UP000245207">
    <property type="component" value="Unassembled WGS sequence"/>
</dbReference>
<reference evidence="2 3" key="1">
    <citation type="journal article" date="2018" name="Mol. Plant">
        <title>The genome of Artemisia annua provides insight into the evolution of Asteraceae family and artemisinin biosynthesis.</title>
        <authorList>
            <person name="Shen Q."/>
            <person name="Zhang L."/>
            <person name="Liao Z."/>
            <person name="Wang S."/>
            <person name="Yan T."/>
            <person name="Shi P."/>
            <person name="Liu M."/>
            <person name="Fu X."/>
            <person name="Pan Q."/>
            <person name="Wang Y."/>
            <person name="Lv Z."/>
            <person name="Lu X."/>
            <person name="Zhang F."/>
            <person name="Jiang W."/>
            <person name="Ma Y."/>
            <person name="Chen M."/>
            <person name="Hao X."/>
            <person name="Li L."/>
            <person name="Tang Y."/>
            <person name="Lv G."/>
            <person name="Zhou Y."/>
            <person name="Sun X."/>
            <person name="Brodelius P.E."/>
            <person name="Rose J.K.C."/>
            <person name="Tang K."/>
        </authorList>
    </citation>
    <scope>NUCLEOTIDE SEQUENCE [LARGE SCALE GENOMIC DNA]</scope>
    <source>
        <strain evidence="3">cv. Huhao1</strain>
        <tissue evidence="2">Leaf</tissue>
    </source>
</reference>
<feature type="compositionally biased region" description="Low complexity" evidence="1">
    <location>
        <begin position="15"/>
        <end position="27"/>
    </location>
</feature>
<accession>A0A2U1MEL9</accession>
<feature type="compositionally biased region" description="Polar residues" evidence="1">
    <location>
        <begin position="28"/>
        <end position="42"/>
    </location>
</feature>
<protein>
    <submittedName>
        <fullName evidence="2">Uncharacterized protein</fullName>
    </submittedName>
</protein>
<feature type="region of interest" description="Disordered" evidence="1">
    <location>
        <begin position="1"/>
        <end position="80"/>
    </location>
</feature>
<organism evidence="2 3">
    <name type="scientific">Artemisia annua</name>
    <name type="common">Sweet wormwood</name>
    <dbReference type="NCBI Taxonomy" id="35608"/>
    <lineage>
        <taxon>Eukaryota</taxon>
        <taxon>Viridiplantae</taxon>
        <taxon>Streptophyta</taxon>
        <taxon>Embryophyta</taxon>
        <taxon>Tracheophyta</taxon>
        <taxon>Spermatophyta</taxon>
        <taxon>Magnoliopsida</taxon>
        <taxon>eudicotyledons</taxon>
        <taxon>Gunneridae</taxon>
        <taxon>Pentapetalae</taxon>
        <taxon>asterids</taxon>
        <taxon>campanulids</taxon>
        <taxon>Asterales</taxon>
        <taxon>Asteraceae</taxon>
        <taxon>Asteroideae</taxon>
        <taxon>Anthemideae</taxon>
        <taxon>Artemisiinae</taxon>
        <taxon>Artemisia</taxon>
    </lineage>
</organism>
<evidence type="ECO:0000313" key="2">
    <source>
        <dbReference type="EMBL" id="PWA59656.1"/>
    </source>
</evidence>
<dbReference type="EMBL" id="PKPP01005564">
    <property type="protein sequence ID" value="PWA59656.1"/>
    <property type="molecule type" value="Genomic_DNA"/>
</dbReference>
<dbReference type="AlphaFoldDB" id="A0A2U1MEL9"/>
<keyword evidence="3" id="KW-1185">Reference proteome</keyword>
<sequence length="80" mass="8604">MSGAPSFSGVRRPGSSSTTSNINSRSNKPVSTQYPLHQNPPSFQDVDQRAKRSDVEQIKEGGTSDKPKSRGDVTGRVDSL</sequence>